<sequence>MTILAVVYASAPDDEVIIPSLEISVPGLAPIRICAGFEDLELGVDGQLHLFEAGSLQVALPASNATGQQTLTFGVANVNGVAQRYADAALEAGERVALIYREYLASDKSAPARRPLVMTMTGGQFSNGEAQFEAGYYDLLNAAWPRQRYTVENAPGLKYMR</sequence>
<dbReference type="GeneID" id="56588901"/>
<gene>
    <name evidence="1" type="ORF">SAMEA3906487_03868</name>
</gene>
<dbReference type="InterPro" id="IPR014974">
    <property type="entry name" value="DUF1833"/>
</dbReference>
<dbReference type="PATRIC" id="fig|123899.6.peg.3867"/>
<organism evidence="1 2">
    <name type="scientific">Bordetella trematum</name>
    <dbReference type="NCBI Taxonomy" id="123899"/>
    <lineage>
        <taxon>Bacteria</taxon>
        <taxon>Pseudomonadati</taxon>
        <taxon>Pseudomonadota</taxon>
        <taxon>Betaproteobacteria</taxon>
        <taxon>Burkholderiales</taxon>
        <taxon>Alcaligenaceae</taxon>
        <taxon>Bordetella</taxon>
    </lineage>
</organism>
<evidence type="ECO:0000313" key="1">
    <source>
        <dbReference type="EMBL" id="SAI73836.1"/>
    </source>
</evidence>
<dbReference type="AlphaFoldDB" id="A0A157SV84"/>
<dbReference type="STRING" id="123899.SAMEA3906487_03868"/>
<dbReference type="EMBL" id="LT546645">
    <property type="protein sequence ID" value="SAI73836.1"/>
    <property type="molecule type" value="Genomic_DNA"/>
</dbReference>
<dbReference type="Proteomes" id="UP000076825">
    <property type="component" value="Chromosome 1"/>
</dbReference>
<accession>A0A157SV84</accession>
<dbReference type="RefSeq" id="WP_063492406.1">
    <property type="nucleotide sequence ID" value="NZ_CP016340.1"/>
</dbReference>
<proteinExistence type="predicted"/>
<keyword evidence="2" id="KW-1185">Reference proteome</keyword>
<evidence type="ECO:0000313" key="2">
    <source>
        <dbReference type="Proteomes" id="UP000076825"/>
    </source>
</evidence>
<name>A0A157SV84_9BORD</name>
<dbReference type="Pfam" id="PF08875">
    <property type="entry name" value="DUF1833"/>
    <property type="match status" value="1"/>
</dbReference>
<protein>
    <submittedName>
        <fullName evidence="1">Domain of uncharacterized function (DUF1833)</fullName>
    </submittedName>
</protein>
<dbReference type="OrthoDB" id="8690039at2"/>
<dbReference type="KEGG" id="btrm:SAMEA390648703868"/>
<reference evidence="1 2" key="1">
    <citation type="submission" date="2016-04" db="EMBL/GenBank/DDBJ databases">
        <authorList>
            <consortium name="Pathogen Informatics"/>
        </authorList>
    </citation>
    <scope>NUCLEOTIDE SEQUENCE [LARGE SCALE GENOMIC DNA]</scope>
    <source>
        <strain evidence="1 2">H044680328</strain>
    </source>
</reference>